<feature type="domain" description="Flavodoxin-like" evidence="8">
    <location>
        <begin position="4"/>
        <end position="140"/>
    </location>
</feature>
<evidence type="ECO:0000256" key="2">
    <source>
        <dbReference type="ARBA" id="ARBA00005267"/>
    </source>
</evidence>
<evidence type="ECO:0000313" key="10">
    <source>
        <dbReference type="Proteomes" id="UP000037267"/>
    </source>
</evidence>
<dbReference type="InterPro" id="IPR008254">
    <property type="entry name" value="Flavodoxin/NO_synth"/>
</dbReference>
<evidence type="ECO:0000256" key="6">
    <source>
        <dbReference type="ARBA" id="ARBA00022982"/>
    </source>
</evidence>
<protein>
    <recommendedName>
        <fullName evidence="7">Flavodoxin</fullName>
    </recommendedName>
</protein>
<dbReference type="PROSITE" id="PS00201">
    <property type="entry name" value="FLAVODOXIN"/>
    <property type="match status" value="1"/>
</dbReference>
<dbReference type="InterPro" id="IPR029039">
    <property type="entry name" value="Flavoprotein-like_sf"/>
</dbReference>
<reference evidence="10" key="1">
    <citation type="submission" date="2015-07" db="EMBL/GenBank/DDBJ databases">
        <title>Draft genome sequence of the purine-degrading Gottschalkia purinilyticum DSM 1384 (formerly Clostridium purinilyticum).</title>
        <authorList>
            <person name="Poehlein A."/>
            <person name="Schiel-Bengelsdorf B."/>
            <person name="Bengelsdorf F.R."/>
            <person name="Daniel R."/>
            <person name="Duerre P."/>
        </authorList>
    </citation>
    <scope>NUCLEOTIDE SEQUENCE [LARGE SCALE GENOMIC DNA]</scope>
    <source>
        <strain evidence="10">DSM 1384</strain>
    </source>
</reference>
<dbReference type="Pfam" id="PF00258">
    <property type="entry name" value="Flavodoxin_1"/>
    <property type="match status" value="1"/>
</dbReference>
<dbReference type="PANTHER" id="PTHR43717:SF1">
    <property type="entry name" value="ANAEROBIC NITRIC OXIDE REDUCTASE FLAVORUBREDOXIN"/>
    <property type="match status" value="1"/>
</dbReference>
<comment type="similarity">
    <text evidence="2 7">Belongs to the flavodoxin family.</text>
</comment>
<organism evidence="9 10">
    <name type="scientific">Gottschalkia purinilytica</name>
    <name type="common">Clostridium purinilyticum</name>
    <dbReference type="NCBI Taxonomy" id="1503"/>
    <lineage>
        <taxon>Bacteria</taxon>
        <taxon>Bacillati</taxon>
        <taxon>Bacillota</taxon>
        <taxon>Tissierellia</taxon>
        <taxon>Tissierellales</taxon>
        <taxon>Gottschalkiaceae</taxon>
        <taxon>Gottschalkia</taxon>
    </lineage>
</organism>
<evidence type="ECO:0000256" key="3">
    <source>
        <dbReference type="ARBA" id="ARBA00022448"/>
    </source>
</evidence>
<dbReference type="RefSeq" id="WP_050378894.1">
    <property type="nucleotide sequence ID" value="NZ_LGSS01000026.1"/>
</dbReference>
<comment type="function">
    <text evidence="7">Low-potential electron donor to a number of redox enzymes.</text>
</comment>
<keyword evidence="4 7" id="KW-0285">Flavoprotein</keyword>
<dbReference type="PANTHER" id="PTHR43717">
    <property type="entry name" value="ANAEROBIC NITRIC OXIDE REDUCTASE FLAVORUBREDOXIN"/>
    <property type="match status" value="1"/>
</dbReference>
<keyword evidence="10" id="KW-1185">Reference proteome</keyword>
<dbReference type="InterPro" id="IPR001226">
    <property type="entry name" value="Flavodoxin_CS"/>
</dbReference>
<keyword evidence="3 7" id="KW-0813">Transport</keyword>
<evidence type="ECO:0000259" key="8">
    <source>
        <dbReference type="PROSITE" id="PS50902"/>
    </source>
</evidence>
<dbReference type="PROSITE" id="PS50902">
    <property type="entry name" value="FLAVODOXIN_LIKE"/>
    <property type="match status" value="1"/>
</dbReference>
<dbReference type="STRING" id="1503.CLPU_26c00090"/>
<accession>A0A0L0W6D7</accession>
<dbReference type="SUPFAM" id="SSF52218">
    <property type="entry name" value="Flavoproteins"/>
    <property type="match status" value="1"/>
</dbReference>
<dbReference type="EMBL" id="LGSS01000026">
    <property type="protein sequence ID" value="KNF07084.1"/>
    <property type="molecule type" value="Genomic_DNA"/>
</dbReference>
<evidence type="ECO:0000256" key="1">
    <source>
        <dbReference type="ARBA" id="ARBA00001917"/>
    </source>
</evidence>
<name>A0A0L0W6D7_GOTPU</name>
<dbReference type="GO" id="GO:0009055">
    <property type="term" value="F:electron transfer activity"/>
    <property type="evidence" value="ECO:0007669"/>
    <property type="project" value="UniProtKB-UniRule"/>
</dbReference>
<dbReference type="Gene3D" id="3.40.50.360">
    <property type="match status" value="1"/>
</dbReference>
<evidence type="ECO:0000256" key="5">
    <source>
        <dbReference type="ARBA" id="ARBA00022643"/>
    </source>
</evidence>
<dbReference type="NCBIfam" id="TIGR01753">
    <property type="entry name" value="flav_short"/>
    <property type="match status" value="1"/>
</dbReference>
<dbReference type="InterPro" id="IPR010087">
    <property type="entry name" value="Flav_short"/>
</dbReference>
<evidence type="ECO:0000256" key="4">
    <source>
        <dbReference type="ARBA" id="ARBA00022630"/>
    </source>
</evidence>
<dbReference type="GO" id="GO:0010181">
    <property type="term" value="F:FMN binding"/>
    <property type="evidence" value="ECO:0007669"/>
    <property type="project" value="UniProtKB-UniRule"/>
</dbReference>
<evidence type="ECO:0000313" key="9">
    <source>
        <dbReference type="EMBL" id="KNF07084.1"/>
    </source>
</evidence>
<proteinExistence type="inferred from homology"/>
<evidence type="ECO:0000256" key="7">
    <source>
        <dbReference type="RuleBase" id="RU367037"/>
    </source>
</evidence>
<comment type="cofactor">
    <cofactor evidence="1 7">
        <name>FMN</name>
        <dbReference type="ChEBI" id="CHEBI:58210"/>
    </cofactor>
</comment>
<gene>
    <name evidence="9" type="ORF">CLPU_26c00090</name>
</gene>
<keyword evidence="5 7" id="KW-0288">FMN</keyword>
<dbReference type="PATRIC" id="fig|1503.3.peg.1450"/>
<dbReference type="Proteomes" id="UP000037267">
    <property type="component" value="Unassembled WGS sequence"/>
</dbReference>
<dbReference type="OrthoDB" id="9790745at2"/>
<dbReference type="AlphaFoldDB" id="A0A0L0W6D7"/>
<keyword evidence="6 7" id="KW-0249">Electron transport</keyword>
<dbReference type="GO" id="GO:0016651">
    <property type="term" value="F:oxidoreductase activity, acting on NAD(P)H"/>
    <property type="evidence" value="ECO:0007669"/>
    <property type="project" value="UniProtKB-ARBA"/>
</dbReference>
<sequence>MKNVSIIYYSSTGNTEMMAKYISEGIKSAGGNAEIISVENASLENIENSDVIALGCPAMGAEQLDSSMENFIDSIKDNLSEKPLALFGSYDWGDGEWMTEWYELMDSYNANMIQDEGLICNLEPGDEDIENCKSLGKYIVNF</sequence>
<comment type="caution">
    <text evidence="9">The sequence shown here is derived from an EMBL/GenBank/DDBJ whole genome shotgun (WGS) entry which is preliminary data.</text>
</comment>